<sequence>MTDTNQGGKGSSSGAVEAIAGLSAGTLANLVGHPLEIVKTRLQIDQNKIGSTNSATMTSVALKLVRSEHPIATLYRGLVPNVIGGACSWGSFFTIKSYTERFIVSFKGSPTSTSSASTLAHLSPADYFISATVAGLVTQALTNPIWVIKTRMISSDRTSSEAFPNMWTGIGKVYRTEGLKGFYSGLTMSLVGVSQGALTFAVYDPIKNFYLARQRRAAQQDISNGGDGGKDKLGFQATVVLSTTAKLIAQAAVYPYQVVRSRLQNHNADVRFGKGVRGVARGLWLEAGIRGFYKGLGAASIRMLPSTWVTFLVYENVKYYLPRYMSGEKQEAELS</sequence>
<dbReference type="OrthoDB" id="428293at2759"/>
<keyword evidence="3 10" id="KW-0813">Transport</keyword>
<dbReference type="STRING" id="694573.A0A194V8L6"/>
<name>A0A194V8L6_CYTMA</name>
<dbReference type="GO" id="GO:0015230">
    <property type="term" value="F:FAD transmembrane transporter activity"/>
    <property type="evidence" value="ECO:0007669"/>
    <property type="project" value="EnsemblFungi"/>
</dbReference>
<dbReference type="PANTHER" id="PTHR45683">
    <property type="entry name" value="MITOCHONDRIAL NICOTINAMIDE ADENINE DINUCLEOTIDE TRANSPORTER 1-RELATED-RELATED"/>
    <property type="match status" value="1"/>
</dbReference>
<dbReference type="Pfam" id="PF00153">
    <property type="entry name" value="Mito_carr"/>
    <property type="match status" value="3"/>
</dbReference>
<accession>A0A194V8L6</accession>
<keyword evidence="12" id="KW-1185">Reference proteome</keyword>
<keyword evidence="6" id="KW-0999">Mitochondrion inner membrane</keyword>
<evidence type="ECO:0000256" key="2">
    <source>
        <dbReference type="ARBA" id="ARBA00006375"/>
    </source>
</evidence>
<evidence type="ECO:0000256" key="3">
    <source>
        <dbReference type="ARBA" id="ARBA00022448"/>
    </source>
</evidence>
<evidence type="ECO:0000256" key="4">
    <source>
        <dbReference type="ARBA" id="ARBA00022692"/>
    </source>
</evidence>
<evidence type="ECO:0000256" key="6">
    <source>
        <dbReference type="ARBA" id="ARBA00022792"/>
    </source>
</evidence>
<dbReference type="GO" id="GO:0005739">
    <property type="term" value="C:mitochondrion"/>
    <property type="evidence" value="ECO:0007669"/>
    <property type="project" value="EnsemblFungi"/>
</dbReference>
<dbReference type="GO" id="GO:0016020">
    <property type="term" value="C:membrane"/>
    <property type="evidence" value="ECO:0007669"/>
    <property type="project" value="UniProtKB-SubCell"/>
</dbReference>
<dbReference type="EMBL" id="KN714746">
    <property type="protein sequence ID" value="KUI60223.1"/>
    <property type="molecule type" value="Genomic_DNA"/>
</dbReference>
<dbReference type="AlphaFoldDB" id="A0A194V8L6"/>
<organism evidence="11 12">
    <name type="scientific">Cytospora mali</name>
    <name type="common">Apple Valsa canker fungus</name>
    <name type="synonym">Valsa mali</name>
    <dbReference type="NCBI Taxonomy" id="578113"/>
    <lineage>
        <taxon>Eukaryota</taxon>
        <taxon>Fungi</taxon>
        <taxon>Dikarya</taxon>
        <taxon>Ascomycota</taxon>
        <taxon>Pezizomycotina</taxon>
        <taxon>Sordariomycetes</taxon>
        <taxon>Sordariomycetidae</taxon>
        <taxon>Diaporthales</taxon>
        <taxon>Cytosporaceae</taxon>
        <taxon>Cytospora</taxon>
    </lineage>
</organism>
<evidence type="ECO:0000256" key="7">
    <source>
        <dbReference type="ARBA" id="ARBA00022989"/>
    </source>
</evidence>
<keyword evidence="4 9" id="KW-0812">Transmembrane</keyword>
<dbReference type="Proteomes" id="UP000078576">
    <property type="component" value="Unassembled WGS sequence"/>
</dbReference>
<dbReference type="Gene3D" id="1.50.40.10">
    <property type="entry name" value="Mitochondrial carrier domain"/>
    <property type="match status" value="2"/>
</dbReference>
<evidence type="ECO:0000256" key="9">
    <source>
        <dbReference type="PROSITE-ProRule" id="PRU00282"/>
    </source>
</evidence>
<dbReference type="PROSITE" id="PS50920">
    <property type="entry name" value="SOLCAR"/>
    <property type="match status" value="3"/>
</dbReference>
<evidence type="ECO:0000313" key="12">
    <source>
        <dbReference type="Proteomes" id="UP000078576"/>
    </source>
</evidence>
<keyword evidence="6" id="KW-0496">Mitochondrion</keyword>
<evidence type="ECO:0000256" key="1">
    <source>
        <dbReference type="ARBA" id="ARBA00004141"/>
    </source>
</evidence>
<evidence type="ECO:0000313" key="11">
    <source>
        <dbReference type="EMBL" id="KUI60223.1"/>
    </source>
</evidence>
<feature type="repeat" description="Solcar" evidence="9">
    <location>
        <begin position="122"/>
        <end position="209"/>
    </location>
</feature>
<comment type="similarity">
    <text evidence="2 10">Belongs to the mitochondrial carrier (TC 2.A.29) family.</text>
</comment>
<evidence type="ECO:0000256" key="10">
    <source>
        <dbReference type="RuleBase" id="RU000488"/>
    </source>
</evidence>
<protein>
    <submittedName>
        <fullName evidence="11">Mitochondrial FAD carrier protein FLX1</fullName>
    </submittedName>
</protein>
<proteinExistence type="inferred from homology"/>
<reference evidence="12" key="1">
    <citation type="submission" date="2014-12" db="EMBL/GenBank/DDBJ databases">
        <title>Genome Sequence of Valsa Canker Pathogens Uncovers a Specific Adaption of Colonization on Woody Bark.</title>
        <authorList>
            <person name="Yin Z."/>
            <person name="Liu H."/>
            <person name="Gao X."/>
            <person name="Li Z."/>
            <person name="Song N."/>
            <person name="Ke X."/>
            <person name="Dai Q."/>
            <person name="Wu Y."/>
            <person name="Sun Y."/>
            <person name="Xu J.-R."/>
            <person name="Kang Z.K."/>
            <person name="Wang L."/>
            <person name="Huang L."/>
        </authorList>
    </citation>
    <scope>NUCLEOTIDE SEQUENCE [LARGE SCALE GENOMIC DNA]</scope>
    <source>
        <strain evidence="12">SXYL134</strain>
    </source>
</reference>
<dbReference type="SUPFAM" id="SSF103506">
    <property type="entry name" value="Mitochondrial carrier"/>
    <property type="match status" value="1"/>
</dbReference>
<dbReference type="InterPro" id="IPR018108">
    <property type="entry name" value="MCP_transmembrane"/>
</dbReference>
<keyword evidence="7" id="KW-1133">Transmembrane helix</keyword>
<dbReference type="InterPro" id="IPR023395">
    <property type="entry name" value="MCP_dom_sf"/>
</dbReference>
<gene>
    <name evidence="11" type="ORF">VP1G_07458</name>
</gene>
<keyword evidence="5" id="KW-0677">Repeat</keyword>
<feature type="repeat" description="Solcar" evidence="9">
    <location>
        <begin position="233"/>
        <end position="320"/>
    </location>
</feature>
<keyword evidence="8 9" id="KW-0472">Membrane</keyword>
<evidence type="ECO:0000256" key="8">
    <source>
        <dbReference type="ARBA" id="ARBA00023136"/>
    </source>
</evidence>
<feature type="repeat" description="Solcar" evidence="9">
    <location>
        <begin position="12"/>
        <end position="102"/>
    </location>
</feature>
<dbReference type="InterPro" id="IPR044712">
    <property type="entry name" value="SLC25A32-like"/>
</dbReference>
<comment type="subcellular location">
    <subcellularLocation>
        <location evidence="1">Membrane</location>
        <topology evidence="1">Multi-pass membrane protein</topology>
    </subcellularLocation>
</comment>
<evidence type="ECO:0000256" key="5">
    <source>
        <dbReference type="ARBA" id="ARBA00022737"/>
    </source>
</evidence>